<dbReference type="Gene3D" id="3.40.50.1820">
    <property type="entry name" value="alpha/beta hydrolase"/>
    <property type="match status" value="1"/>
</dbReference>
<dbReference type="InterPro" id="IPR029058">
    <property type="entry name" value="AB_hydrolase_fold"/>
</dbReference>
<feature type="domain" description="AB hydrolase-1" evidence="2">
    <location>
        <begin position="76"/>
        <end position="319"/>
    </location>
</feature>
<keyword evidence="4" id="KW-1185">Reference proteome</keyword>
<protein>
    <submittedName>
        <fullName evidence="3">Alpha/beta hydrolase</fullName>
    </submittedName>
</protein>
<keyword evidence="1 3" id="KW-0378">Hydrolase</keyword>
<reference evidence="4" key="1">
    <citation type="submission" date="2023-07" db="EMBL/GenBank/DDBJ databases">
        <title>Study on multiphase classification of strain Alteromonas salexigens isolated from the Yellow Sea.</title>
        <authorList>
            <person name="Sun L."/>
        </authorList>
    </citation>
    <scope>NUCLEOTIDE SEQUENCE [LARGE SCALE GENOMIC DNA]</scope>
    <source>
        <strain evidence="4">ASW11-19</strain>
    </source>
</reference>
<evidence type="ECO:0000313" key="3">
    <source>
        <dbReference type="EMBL" id="MCU7553810.1"/>
    </source>
</evidence>
<dbReference type="EMBL" id="JAOTJC010000006">
    <property type="protein sequence ID" value="MCU7553810.1"/>
    <property type="molecule type" value="Genomic_DNA"/>
</dbReference>
<dbReference type="Pfam" id="PF00561">
    <property type="entry name" value="Abhydrolase_1"/>
    <property type="match status" value="1"/>
</dbReference>
<dbReference type="InterPro" id="IPR050266">
    <property type="entry name" value="AB_hydrolase_sf"/>
</dbReference>
<evidence type="ECO:0000259" key="2">
    <source>
        <dbReference type="Pfam" id="PF00561"/>
    </source>
</evidence>
<dbReference type="Proteomes" id="UP001209257">
    <property type="component" value="Unassembled WGS sequence"/>
</dbReference>
<dbReference type="PRINTS" id="PR00111">
    <property type="entry name" value="ABHYDROLASE"/>
</dbReference>
<name>A0ABT2VKJ4_9ALTE</name>
<organism evidence="3 4">
    <name type="scientific">Alteromonas salexigens</name>
    <dbReference type="NCBI Taxonomy" id="2982530"/>
    <lineage>
        <taxon>Bacteria</taxon>
        <taxon>Pseudomonadati</taxon>
        <taxon>Pseudomonadota</taxon>
        <taxon>Gammaproteobacteria</taxon>
        <taxon>Alteromonadales</taxon>
        <taxon>Alteromonadaceae</taxon>
        <taxon>Alteromonas/Salinimonas group</taxon>
        <taxon>Alteromonas</taxon>
    </lineage>
</organism>
<dbReference type="GO" id="GO:0016787">
    <property type="term" value="F:hydrolase activity"/>
    <property type="evidence" value="ECO:0007669"/>
    <property type="project" value="UniProtKB-KW"/>
</dbReference>
<accession>A0ABT2VKJ4</accession>
<sequence length="332" mass="36840">MKLWIKILLGLLGALLFMGGWAAMLEKEFTETSNTAYLQSSAVLFQQAGIEPQSKFVQTQGPVRRVHYYEMGEGEPLILIHGGGGYASQWFPIMESLAKSYHLFVVDRPGSGLTDKFNYDGVNLTNHGAEFVRTFMDALNLDRAHLVGHSMGGLFSVNFADRYPERVNKLVLIGHPAGGTLDIPPQVIMMGLPGVNTLLLKLIGEPTIEGSRDFHNMMLVHNTQQLSDTYWQNDVNAQLIPGNARSFNSLIENVVEFGGFKEEFLIHNALFTLPHDVTFIVGDKDIWDTVDNAEYLVSNMSNAAVHVIDNASHLPWLDAPQESANLILKALE</sequence>
<dbReference type="RefSeq" id="WP_262992513.1">
    <property type="nucleotide sequence ID" value="NZ_JAOTJC010000006.1"/>
</dbReference>
<comment type="caution">
    <text evidence="3">The sequence shown here is derived from an EMBL/GenBank/DDBJ whole genome shotgun (WGS) entry which is preliminary data.</text>
</comment>
<dbReference type="SUPFAM" id="SSF53474">
    <property type="entry name" value="alpha/beta-Hydrolases"/>
    <property type="match status" value="1"/>
</dbReference>
<evidence type="ECO:0000256" key="1">
    <source>
        <dbReference type="ARBA" id="ARBA00022801"/>
    </source>
</evidence>
<dbReference type="PANTHER" id="PTHR43798:SF31">
    <property type="entry name" value="AB HYDROLASE SUPERFAMILY PROTEIN YCLE"/>
    <property type="match status" value="1"/>
</dbReference>
<proteinExistence type="predicted"/>
<dbReference type="PANTHER" id="PTHR43798">
    <property type="entry name" value="MONOACYLGLYCEROL LIPASE"/>
    <property type="match status" value="1"/>
</dbReference>
<dbReference type="InterPro" id="IPR000073">
    <property type="entry name" value="AB_hydrolase_1"/>
</dbReference>
<evidence type="ECO:0000313" key="4">
    <source>
        <dbReference type="Proteomes" id="UP001209257"/>
    </source>
</evidence>
<gene>
    <name evidence="3" type="ORF">OCL06_04260</name>
</gene>